<protein>
    <submittedName>
        <fullName evidence="2">Uncharacterized protein</fullName>
    </submittedName>
</protein>
<organism evidence="2">
    <name type="scientific">Pyramimonas obovata</name>
    <dbReference type="NCBI Taxonomy" id="1411642"/>
    <lineage>
        <taxon>Eukaryota</taxon>
        <taxon>Viridiplantae</taxon>
        <taxon>Chlorophyta</taxon>
        <taxon>Pyramimonadophyceae</taxon>
        <taxon>Pyramimonadales</taxon>
        <taxon>Pyramimonadaceae</taxon>
        <taxon>Pyramimonas</taxon>
        <taxon>Pyramimonas incertae sedis</taxon>
    </lineage>
</organism>
<dbReference type="EMBL" id="HBFA01025611">
    <property type="protein sequence ID" value="CAD8676088.1"/>
    <property type="molecule type" value="Transcribed_RNA"/>
</dbReference>
<proteinExistence type="predicted"/>
<evidence type="ECO:0000256" key="1">
    <source>
        <dbReference type="SAM" id="Phobius"/>
    </source>
</evidence>
<name>A0A7S0RFQ8_9CHLO</name>
<keyword evidence="1" id="KW-1133">Transmembrane helix</keyword>
<feature type="transmembrane region" description="Helical" evidence="1">
    <location>
        <begin position="30"/>
        <end position="51"/>
    </location>
</feature>
<dbReference type="AlphaFoldDB" id="A0A7S0RFQ8"/>
<reference evidence="2" key="1">
    <citation type="submission" date="2021-01" db="EMBL/GenBank/DDBJ databases">
        <authorList>
            <person name="Corre E."/>
            <person name="Pelletier E."/>
            <person name="Niang G."/>
            <person name="Scheremetjew M."/>
            <person name="Finn R."/>
            <person name="Kale V."/>
            <person name="Holt S."/>
            <person name="Cochrane G."/>
            <person name="Meng A."/>
            <person name="Brown T."/>
            <person name="Cohen L."/>
        </authorList>
    </citation>
    <scope>NUCLEOTIDE SEQUENCE</scope>
    <source>
        <strain evidence="2">CCMP722</strain>
    </source>
</reference>
<accession>A0A7S0RFQ8</accession>
<sequence length="102" mass="10641">MDPRVNPAHHRYLEVQVRASGVNGRPAGPLWRVVSGTVTALMTVSIALNVLQSVRTVSTGMHGPNRRSSGGADFVDAFASPDGLPPIVTGGNRGGVVSIGRR</sequence>
<keyword evidence="1" id="KW-0472">Membrane</keyword>
<gene>
    <name evidence="2" type="ORF">POBO1169_LOCUS12988</name>
</gene>
<evidence type="ECO:0000313" key="2">
    <source>
        <dbReference type="EMBL" id="CAD8676088.1"/>
    </source>
</evidence>
<keyword evidence="1" id="KW-0812">Transmembrane</keyword>